<protein>
    <recommendedName>
        <fullName evidence="4">Transmembrane protein</fullName>
    </recommendedName>
</protein>
<keyword evidence="1" id="KW-0472">Membrane</keyword>
<evidence type="ECO:0008006" key="4">
    <source>
        <dbReference type="Google" id="ProtNLM"/>
    </source>
</evidence>
<gene>
    <name evidence="2" type="ORF">CYMTET_13717</name>
</gene>
<keyword evidence="1" id="KW-0812">Transmembrane</keyword>
<proteinExistence type="predicted"/>
<reference evidence="2 3" key="1">
    <citation type="journal article" date="2015" name="Genome Biol. Evol.">
        <title>Comparative Genomics of a Bacterivorous Green Alga Reveals Evolutionary Causalities and Consequences of Phago-Mixotrophic Mode of Nutrition.</title>
        <authorList>
            <person name="Burns J.A."/>
            <person name="Paasch A."/>
            <person name="Narechania A."/>
            <person name="Kim E."/>
        </authorList>
    </citation>
    <scope>NUCLEOTIDE SEQUENCE [LARGE SCALE GENOMIC DNA]</scope>
    <source>
        <strain evidence="2 3">PLY_AMNH</strain>
    </source>
</reference>
<evidence type="ECO:0000256" key="1">
    <source>
        <dbReference type="SAM" id="Phobius"/>
    </source>
</evidence>
<name>A0AAE0LB36_9CHLO</name>
<evidence type="ECO:0000313" key="3">
    <source>
        <dbReference type="Proteomes" id="UP001190700"/>
    </source>
</evidence>
<organism evidence="2 3">
    <name type="scientific">Cymbomonas tetramitiformis</name>
    <dbReference type="NCBI Taxonomy" id="36881"/>
    <lineage>
        <taxon>Eukaryota</taxon>
        <taxon>Viridiplantae</taxon>
        <taxon>Chlorophyta</taxon>
        <taxon>Pyramimonadophyceae</taxon>
        <taxon>Pyramimonadales</taxon>
        <taxon>Pyramimonadaceae</taxon>
        <taxon>Cymbomonas</taxon>
    </lineage>
</organism>
<sequence length="183" mass="20520">MEEELQKFTQWFAAAVVTVSFWATWVGDDKVIAPWIAMMVTFAISVEKVAIEVANTGVEDVGDGRNPHGLIEKDLIPYAEVKAEKLFLGLHVAPSPPSPVMQPSPPSPPHPRPAQARVPLLEDSLSLSREHKYAAHKTQSAWKTAFMFIILVPLCLFFSMQCYIRRITTPLPQDEEDPLQWPT</sequence>
<accession>A0AAE0LB36</accession>
<keyword evidence="1" id="KW-1133">Transmembrane helix</keyword>
<keyword evidence="3" id="KW-1185">Reference proteome</keyword>
<dbReference type="EMBL" id="LGRX02005509">
    <property type="protein sequence ID" value="KAK3278329.1"/>
    <property type="molecule type" value="Genomic_DNA"/>
</dbReference>
<evidence type="ECO:0000313" key="2">
    <source>
        <dbReference type="EMBL" id="KAK3278329.1"/>
    </source>
</evidence>
<comment type="caution">
    <text evidence="2">The sequence shown here is derived from an EMBL/GenBank/DDBJ whole genome shotgun (WGS) entry which is preliminary data.</text>
</comment>
<dbReference type="AlphaFoldDB" id="A0AAE0LB36"/>
<feature type="transmembrane region" description="Helical" evidence="1">
    <location>
        <begin position="145"/>
        <end position="164"/>
    </location>
</feature>
<dbReference type="Proteomes" id="UP001190700">
    <property type="component" value="Unassembled WGS sequence"/>
</dbReference>